<reference evidence="1 2" key="1">
    <citation type="journal article" date="2018" name="Nat. Ecol. Evol.">
        <title>Pezizomycetes genomes reveal the molecular basis of ectomycorrhizal truffle lifestyle.</title>
        <authorList>
            <person name="Murat C."/>
            <person name="Payen T."/>
            <person name="Noel B."/>
            <person name="Kuo A."/>
            <person name="Morin E."/>
            <person name="Chen J."/>
            <person name="Kohler A."/>
            <person name="Krizsan K."/>
            <person name="Balestrini R."/>
            <person name="Da Silva C."/>
            <person name="Montanini B."/>
            <person name="Hainaut M."/>
            <person name="Levati E."/>
            <person name="Barry K.W."/>
            <person name="Belfiori B."/>
            <person name="Cichocki N."/>
            <person name="Clum A."/>
            <person name="Dockter R.B."/>
            <person name="Fauchery L."/>
            <person name="Guy J."/>
            <person name="Iotti M."/>
            <person name="Le Tacon F."/>
            <person name="Lindquist E.A."/>
            <person name="Lipzen A."/>
            <person name="Malagnac F."/>
            <person name="Mello A."/>
            <person name="Molinier V."/>
            <person name="Miyauchi S."/>
            <person name="Poulain J."/>
            <person name="Riccioni C."/>
            <person name="Rubini A."/>
            <person name="Sitrit Y."/>
            <person name="Splivallo R."/>
            <person name="Traeger S."/>
            <person name="Wang M."/>
            <person name="Zifcakova L."/>
            <person name="Wipf D."/>
            <person name="Zambonelli A."/>
            <person name="Paolocci F."/>
            <person name="Nowrousian M."/>
            <person name="Ottonello S."/>
            <person name="Baldrian P."/>
            <person name="Spatafora J.W."/>
            <person name="Henrissat B."/>
            <person name="Nagy L.G."/>
            <person name="Aury J.M."/>
            <person name="Wincker P."/>
            <person name="Grigoriev I.V."/>
            <person name="Bonfante P."/>
            <person name="Martin F.M."/>
        </authorList>
    </citation>
    <scope>NUCLEOTIDE SEQUENCE [LARGE SCALE GENOMIC DNA]</scope>
    <source>
        <strain evidence="1 2">CCBAS932</strain>
    </source>
</reference>
<evidence type="ECO:0000313" key="2">
    <source>
        <dbReference type="Proteomes" id="UP000277580"/>
    </source>
</evidence>
<evidence type="ECO:0000313" key="1">
    <source>
        <dbReference type="EMBL" id="RPB14633.1"/>
    </source>
</evidence>
<sequence>MHNANPAQWPTCAARGFGATITASIEVGHGASNITIVSAHNKNDVLGLQLTPTVQESRDLNYFYASAVPWLSSERVWSAIDATGGGMNVDLSLEKHRYGLVYAGNTTNGRFADNRSFFLVFPELGIKSSSTRTWSSSSPPDLSRVGSDIRDDERPVVELVEGKRVVLATVPSEVERGQNKDKGKNTEMVWRMCGMWSVEEMLADREVMEKVLAPLTRLGVEMELWGAKNAD</sequence>
<dbReference type="OrthoDB" id="10333726at2759"/>
<dbReference type="InParanoid" id="A0A3N4KVP7"/>
<name>A0A3N4KVP7_9PEZI</name>
<proteinExistence type="predicted"/>
<protein>
    <submittedName>
        <fullName evidence="1">Uncharacterized protein</fullName>
    </submittedName>
</protein>
<keyword evidence="2" id="KW-1185">Reference proteome</keyword>
<dbReference type="EMBL" id="ML119117">
    <property type="protein sequence ID" value="RPB14633.1"/>
    <property type="molecule type" value="Genomic_DNA"/>
</dbReference>
<gene>
    <name evidence="1" type="ORF">P167DRAFT_534049</name>
</gene>
<dbReference type="Proteomes" id="UP000277580">
    <property type="component" value="Unassembled WGS sequence"/>
</dbReference>
<dbReference type="AlphaFoldDB" id="A0A3N4KVP7"/>
<accession>A0A3N4KVP7</accession>
<organism evidence="1 2">
    <name type="scientific">Morchella conica CCBAS932</name>
    <dbReference type="NCBI Taxonomy" id="1392247"/>
    <lineage>
        <taxon>Eukaryota</taxon>
        <taxon>Fungi</taxon>
        <taxon>Dikarya</taxon>
        <taxon>Ascomycota</taxon>
        <taxon>Pezizomycotina</taxon>
        <taxon>Pezizomycetes</taxon>
        <taxon>Pezizales</taxon>
        <taxon>Morchellaceae</taxon>
        <taxon>Morchella</taxon>
    </lineage>
</organism>